<evidence type="ECO:0000313" key="3">
    <source>
        <dbReference type="Proteomes" id="UP000281955"/>
    </source>
</evidence>
<dbReference type="EMBL" id="RBWV01000010">
    <property type="protein sequence ID" value="RKS77634.1"/>
    <property type="molecule type" value="Genomic_DNA"/>
</dbReference>
<feature type="transmembrane region" description="Helical" evidence="1">
    <location>
        <begin position="48"/>
        <end position="68"/>
    </location>
</feature>
<feature type="transmembrane region" description="Helical" evidence="1">
    <location>
        <begin position="80"/>
        <end position="100"/>
    </location>
</feature>
<keyword evidence="1" id="KW-1133">Transmembrane helix</keyword>
<comment type="caution">
    <text evidence="2">The sequence shown here is derived from an EMBL/GenBank/DDBJ whole genome shotgun (WGS) entry which is preliminary data.</text>
</comment>
<keyword evidence="1" id="KW-0812">Transmembrane</keyword>
<keyword evidence="3" id="KW-1185">Reference proteome</keyword>
<protein>
    <submittedName>
        <fullName evidence="2">Uncharacterized protein DUF3159</fullName>
    </submittedName>
</protein>
<keyword evidence="1" id="KW-0472">Membrane</keyword>
<proteinExistence type="predicted"/>
<dbReference type="Pfam" id="PF11361">
    <property type="entry name" value="DUF3159"/>
    <property type="match status" value="1"/>
</dbReference>
<dbReference type="PIRSF" id="PIRSF010219">
    <property type="entry name" value="UCP010219"/>
    <property type="match status" value="1"/>
</dbReference>
<gene>
    <name evidence="2" type="ORF">CLV35_1328</name>
</gene>
<feature type="transmembrane region" description="Helical" evidence="1">
    <location>
        <begin position="154"/>
        <end position="173"/>
    </location>
</feature>
<dbReference type="AlphaFoldDB" id="A0A420XRY9"/>
<evidence type="ECO:0000313" key="2">
    <source>
        <dbReference type="EMBL" id="RKS77634.1"/>
    </source>
</evidence>
<reference evidence="2 3" key="1">
    <citation type="submission" date="2018-10" db="EMBL/GenBank/DDBJ databases">
        <title>Genomic Encyclopedia of Archaeal and Bacterial Type Strains, Phase II (KMG-II): from individual species to whole genera.</title>
        <authorList>
            <person name="Goeker M."/>
        </authorList>
    </citation>
    <scope>NUCLEOTIDE SEQUENCE [LARGE SCALE GENOMIC DNA]</scope>
    <source>
        <strain evidence="2 3">RP-AC37</strain>
    </source>
</reference>
<sequence>MSDAPPPGRGSVAAGLDLGAAIGGPRGIVESSVPGALFVLVYAVRHSLAAALVVSVASALVLVAVRLARRETVQHAVSGLLGIGIGALIAWVTGSARNFYFPSLVRNPALAVAYAVSVAVRWPVVGIFAGAVLGESPAEWRADPARMRAYVRATWLWVAMFALRFAIQLPLYLSDRVDALGAVNVVLGLPLYGLVLLATWAIVRKPREELDAGLPGSEPLDAGRPGTEP</sequence>
<dbReference type="Proteomes" id="UP000281955">
    <property type="component" value="Unassembled WGS sequence"/>
</dbReference>
<evidence type="ECO:0000256" key="1">
    <source>
        <dbReference type="SAM" id="Phobius"/>
    </source>
</evidence>
<dbReference type="RefSeq" id="WP_231121556.1">
    <property type="nucleotide sequence ID" value="NZ_RBWV01000010.1"/>
</dbReference>
<feature type="transmembrane region" description="Helical" evidence="1">
    <location>
        <begin position="179"/>
        <end position="203"/>
    </location>
</feature>
<dbReference type="InterPro" id="IPR016566">
    <property type="entry name" value="UCP010219"/>
</dbReference>
<dbReference type="InParanoid" id="A0A420XRY9"/>
<name>A0A420XRY9_9ACTN</name>
<accession>A0A420XRY9</accession>
<organism evidence="2 3">
    <name type="scientific">Motilibacter peucedani</name>
    <dbReference type="NCBI Taxonomy" id="598650"/>
    <lineage>
        <taxon>Bacteria</taxon>
        <taxon>Bacillati</taxon>
        <taxon>Actinomycetota</taxon>
        <taxon>Actinomycetes</taxon>
        <taxon>Motilibacterales</taxon>
        <taxon>Motilibacteraceae</taxon>
        <taxon>Motilibacter</taxon>
    </lineage>
</organism>
<feature type="transmembrane region" description="Helical" evidence="1">
    <location>
        <begin position="112"/>
        <end position="133"/>
    </location>
</feature>